<evidence type="ECO:0000256" key="1">
    <source>
        <dbReference type="SAM" id="MobiDB-lite"/>
    </source>
</evidence>
<dbReference type="PANTHER" id="PTHR43493">
    <property type="entry name" value="DNA GYRASE/TOPOISOMERASE SUBUNIT A"/>
    <property type="match status" value="1"/>
</dbReference>
<dbReference type="Gene3D" id="2.120.10.90">
    <property type="entry name" value="DNA gyrase/topoisomerase IV, subunit A, C-terminal"/>
    <property type="match status" value="1"/>
</dbReference>
<reference evidence="2 3" key="1">
    <citation type="journal article" date="2010" name="Microbiol. Resour. Announc.">
        <title>Comparative genomics of the bacterial genus Listeria: Genome evolution is characterized by limited gene acquisition and limited gene loss.</title>
        <authorList>
            <person name="den Bakker H.C."/>
            <person name="Cummings C.A."/>
            <person name="Ferreira V."/>
            <person name="Vatta P."/>
            <person name="Orsi R.H."/>
            <person name="Degoricija L."/>
            <person name="Barker M."/>
            <person name="Petrauskene O."/>
            <person name="Furtado M.R."/>
            <person name="Wiedmann M."/>
        </authorList>
    </citation>
    <scope>NUCLEOTIDE SEQUENCE [LARGE SCALE GENOMIC DNA]</scope>
    <source>
        <strain evidence="2 3">FSL S4-120</strain>
    </source>
</reference>
<dbReference type="InterPro" id="IPR050220">
    <property type="entry name" value="Type_II_DNA_Topoisomerases"/>
</dbReference>
<sequence>YFPEENIRVMGRTAAGVRGIRLREDDEVIGMEVLEDDEKVLVVTEKGYGKQTPASQYPLRNRGGMGVKTVTITEKNGNLVAMKTVTGEEDLMLMTVSGVLIRFEIETVSQTGRSAMGVKLIRLDEDEKVATVAKVPKEEDEVELEEEIDETLITQVPDESFEDAPGSDIEE</sequence>
<dbReference type="EMBL" id="ADXF01000012">
    <property type="protein sequence ID" value="EFR89279.1"/>
    <property type="molecule type" value="Genomic_DNA"/>
</dbReference>
<feature type="compositionally biased region" description="Acidic residues" evidence="1">
    <location>
        <begin position="138"/>
        <end position="150"/>
    </location>
</feature>
<proteinExistence type="predicted"/>
<comment type="caution">
    <text evidence="2">The sequence shown here is derived from an EMBL/GenBank/DDBJ whole genome shotgun (WGS) entry which is preliminary data.</text>
</comment>
<dbReference type="InterPro" id="IPR035516">
    <property type="entry name" value="Gyrase/topoIV_suA_C"/>
</dbReference>
<dbReference type="Proteomes" id="UP000003412">
    <property type="component" value="Chromosome"/>
</dbReference>
<accession>A0ABN0C198</accession>
<protein>
    <submittedName>
        <fullName evidence="2">DNA gyrase subunit A</fullName>
    </submittedName>
</protein>
<organism evidence="2 3">
    <name type="scientific">Listeria marthii FSL S4-120</name>
    <dbReference type="NCBI Taxonomy" id="702457"/>
    <lineage>
        <taxon>Bacteria</taxon>
        <taxon>Bacillati</taxon>
        <taxon>Bacillota</taxon>
        <taxon>Bacilli</taxon>
        <taxon>Bacillales</taxon>
        <taxon>Listeriaceae</taxon>
        <taxon>Listeria</taxon>
    </lineage>
</organism>
<dbReference type="SUPFAM" id="SSF101904">
    <property type="entry name" value="GyrA/ParC C-terminal domain-like"/>
    <property type="match status" value="1"/>
</dbReference>
<feature type="region of interest" description="Disordered" evidence="1">
    <location>
        <begin position="136"/>
        <end position="171"/>
    </location>
</feature>
<evidence type="ECO:0000313" key="3">
    <source>
        <dbReference type="Proteomes" id="UP000003412"/>
    </source>
</evidence>
<evidence type="ECO:0000313" key="2">
    <source>
        <dbReference type="EMBL" id="EFR89279.1"/>
    </source>
</evidence>
<keyword evidence="3" id="KW-1185">Reference proteome</keyword>
<dbReference type="PANTHER" id="PTHR43493:SF5">
    <property type="entry name" value="DNA GYRASE SUBUNIT A, CHLOROPLASTIC_MITOCHONDRIAL"/>
    <property type="match status" value="1"/>
</dbReference>
<dbReference type="InterPro" id="IPR006691">
    <property type="entry name" value="GyrA/parC_rep"/>
</dbReference>
<name>A0ABN0C198_9LIST</name>
<dbReference type="Pfam" id="PF03989">
    <property type="entry name" value="DNA_gyraseA_C"/>
    <property type="match status" value="3"/>
</dbReference>
<feature type="non-terminal residue" evidence="2">
    <location>
        <position position="1"/>
    </location>
</feature>
<gene>
    <name evidence="2" type="ORF">NT05LM_0026</name>
</gene>